<reference evidence="2 3" key="1">
    <citation type="journal article" date="2010" name="J. Bacteriol.">
        <title>Genome sequences of Pelagibaca bermudensis HTCC2601T and Maritimibacter alkaliphilus HTCC2654T, the type strains of two marine Roseobacter genera.</title>
        <authorList>
            <person name="Thrash J.C."/>
            <person name="Cho J.C."/>
            <person name="Ferriera S."/>
            <person name="Johnson J."/>
            <person name="Vergin K.L."/>
            <person name="Giovannoni S.J."/>
        </authorList>
    </citation>
    <scope>NUCLEOTIDE SEQUENCE [LARGE SCALE GENOMIC DNA]</scope>
    <source>
        <strain evidence="2 3">HTCC2654</strain>
    </source>
</reference>
<dbReference type="RefSeq" id="WP_008330956.1">
    <property type="nucleotide sequence ID" value="NZ_CH902578.1"/>
</dbReference>
<dbReference type="CDD" id="cd06588">
    <property type="entry name" value="PhnB_like"/>
    <property type="match status" value="1"/>
</dbReference>
<organism evidence="2 3">
    <name type="scientific">Maritimibacter alkaliphilus HTCC2654</name>
    <dbReference type="NCBI Taxonomy" id="314271"/>
    <lineage>
        <taxon>Bacteria</taxon>
        <taxon>Pseudomonadati</taxon>
        <taxon>Pseudomonadota</taxon>
        <taxon>Alphaproteobacteria</taxon>
        <taxon>Rhodobacterales</taxon>
        <taxon>Roseobacteraceae</taxon>
        <taxon>Maritimibacter</taxon>
    </lineage>
</organism>
<sequence>MQPIPYLFFSNTAREAFTYYGEVFGADPEIMEMGDQMPGVDPKTVMHAALKVGDGWIYGSDDPSGTDFSAMAGCNIHVSFPTVDEATRVFNALSDGGEVRMPLEATFWAPAFGAFSDRFGIRWMVSADPAE</sequence>
<dbReference type="InterPro" id="IPR028973">
    <property type="entry name" value="PhnB-like"/>
</dbReference>
<feature type="domain" description="PhnB-like" evidence="1">
    <location>
        <begin position="4"/>
        <end position="125"/>
    </location>
</feature>
<name>A3VEJ0_9RHOB</name>
<dbReference type="eggNOG" id="COG2764">
    <property type="taxonomic scope" value="Bacteria"/>
</dbReference>
<protein>
    <recommendedName>
        <fullName evidence="1">PhnB-like domain-containing protein</fullName>
    </recommendedName>
</protein>
<dbReference type="InterPro" id="IPR029068">
    <property type="entry name" value="Glyas_Bleomycin-R_OHBP_Dase"/>
</dbReference>
<dbReference type="PANTHER" id="PTHR33990">
    <property type="entry name" value="PROTEIN YJDN-RELATED"/>
    <property type="match status" value="1"/>
</dbReference>
<dbReference type="HOGENOM" id="CLU_046006_17_1_5"/>
<dbReference type="Gene3D" id="3.10.180.10">
    <property type="entry name" value="2,3-Dihydroxybiphenyl 1,2-Dioxygenase, domain 1"/>
    <property type="match status" value="1"/>
</dbReference>
<proteinExistence type="predicted"/>
<comment type="caution">
    <text evidence="2">The sequence shown here is derived from an EMBL/GenBank/DDBJ whole genome shotgun (WGS) entry which is preliminary data.</text>
</comment>
<dbReference type="AlphaFoldDB" id="A3VEJ0"/>
<dbReference type="STRING" id="314271.RB2654_09669"/>
<dbReference type="EMBL" id="AAMT01000005">
    <property type="protein sequence ID" value="EAQ13328.1"/>
    <property type="molecule type" value="Genomic_DNA"/>
</dbReference>
<dbReference type="PANTHER" id="PTHR33990:SF1">
    <property type="entry name" value="PROTEIN YJDN"/>
    <property type="match status" value="1"/>
</dbReference>
<evidence type="ECO:0000313" key="3">
    <source>
        <dbReference type="Proteomes" id="UP000002931"/>
    </source>
</evidence>
<accession>A3VEJ0</accession>
<dbReference type="Proteomes" id="UP000002931">
    <property type="component" value="Unassembled WGS sequence"/>
</dbReference>
<dbReference type="Pfam" id="PF06983">
    <property type="entry name" value="3-dmu-9_3-mt"/>
    <property type="match status" value="1"/>
</dbReference>
<evidence type="ECO:0000259" key="1">
    <source>
        <dbReference type="Pfam" id="PF06983"/>
    </source>
</evidence>
<dbReference type="SUPFAM" id="SSF54593">
    <property type="entry name" value="Glyoxalase/Bleomycin resistance protein/Dihydroxybiphenyl dioxygenase"/>
    <property type="match status" value="1"/>
</dbReference>
<evidence type="ECO:0000313" key="2">
    <source>
        <dbReference type="EMBL" id="EAQ13328.1"/>
    </source>
</evidence>
<gene>
    <name evidence="2" type="ORF">RB2654_09669</name>
</gene>
<dbReference type="OrthoDB" id="9795306at2"/>
<keyword evidence="3" id="KW-1185">Reference proteome</keyword>